<accession>A0A841ATV3</accession>
<sequence length="222" mass="24723">MDGLGYERYGAQGGDWGTSITTLMARTAPERLAGIHLNPPLAAPDPATFGDLTEAERKSLDDLERAKADGSGYAIQQTTRPQTIGYALADSPVALCAWIVEKFQAWTDCDGHPENALSRDAMLDDITLYWLTGTGASSARLYWESFAEVSSWFSDSTVDTIAVPAGCSIFPRETPRPSRRWAERRFTDIRYWNELVRGGHFAAFEQPGVFTEEVRSFFRLVR</sequence>
<keyword evidence="4" id="KW-1185">Reference proteome</keyword>
<dbReference type="Proteomes" id="UP000580861">
    <property type="component" value="Unassembled WGS sequence"/>
</dbReference>
<dbReference type="GO" id="GO:0097176">
    <property type="term" value="P:epoxide metabolic process"/>
    <property type="evidence" value="ECO:0007669"/>
    <property type="project" value="TreeGrafter"/>
</dbReference>
<dbReference type="PANTHER" id="PTHR21661">
    <property type="entry name" value="EPOXIDE HYDROLASE 1-RELATED"/>
    <property type="match status" value="1"/>
</dbReference>
<dbReference type="InterPro" id="IPR029058">
    <property type="entry name" value="AB_hydrolase_fold"/>
</dbReference>
<dbReference type="GO" id="GO:0004301">
    <property type="term" value="F:epoxide hydrolase activity"/>
    <property type="evidence" value="ECO:0007669"/>
    <property type="project" value="TreeGrafter"/>
</dbReference>
<comment type="caution">
    <text evidence="3">The sequence shown here is derived from an EMBL/GenBank/DDBJ whole genome shotgun (WGS) entry which is preliminary data.</text>
</comment>
<comment type="similarity">
    <text evidence="1">Belongs to the peptidase S33 family.</text>
</comment>
<dbReference type="EMBL" id="JACHMX010000001">
    <property type="protein sequence ID" value="MBB5850417.1"/>
    <property type="molecule type" value="Genomic_DNA"/>
</dbReference>
<dbReference type="PRINTS" id="PR00412">
    <property type="entry name" value="EPOXHYDRLASE"/>
</dbReference>
<protein>
    <submittedName>
        <fullName evidence="3">Pimeloyl-ACP methyl ester carboxylesterase</fullName>
    </submittedName>
</protein>
<evidence type="ECO:0000256" key="1">
    <source>
        <dbReference type="ARBA" id="ARBA00010088"/>
    </source>
</evidence>
<proteinExistence type="inferred from homology"/>
<name>A0A841ATV3_9PSEU</name>
<evidence type="ECO:0000313" key="3">
    <source>
        <dbReference type="EMBL" id="MBB5850417.1"/>
    </source>
</evidence>
<reference evidence="3 4" key="1">
    <citation type="submission" date="2020-08" db="EMBL/GenBank/DDBJ databases">
        <title>Sequencing the genomes of 1000 actinobacteria strains.</title>
        <authorList>
            <person name="Klenk H.-P."/>
        </authorList>
    </citation>
    <scope>NUCLEOTIDE SEQUENCE [LARGE SCALE GENOMIC DNA]</scope>
    <source>
        <strain evidence="3 4">DSM 45272</strain>
    </source>
</reference>
<dbReference type="InterPro" id="IPR000639">
    <property type="entry name" value="Epox_hydrolase-like"/>
</dbReference>
<keyword evidence="2" id="KW-0378">Hydrolase</keyword>
<dbReference type="SUPFAM" id="SSF53474">
    <property type="entry name" value="alpha/beta-Hydrolases"/>
    <property type="match status" value="1"/>
</dbReference>
<dbReference type="PANTHER" id="PTHR21661:SF35">
    <property type="entry name" value="EPOXIDE HYDROLASE"/>
    <property type="match status" value="1"/>
</dbReference>
<dbReference type="Gene3D" id="3.40.50.1820">
    <property type="entry name" value="alpha/beta hydrolase"/>
    <property type="match status" value="1"/>
</dbReference>
<organism evidence="3 4">
    <name type="scientific">Amycolatopsis umgeniensis</name>
    <dbReference type="NCBI Taxonomy" id="336628"/>
    <lineage>
        <taxon>Bacteria</taxon>
        <taxon>Bacillati</taxon>
        <taxon>Actinomycetota</taxon>
        <taxon>Actinomycetes</taxon>
        <taxon>Pseudonocardiales</taxon>
        <taxon>Pseudonocardiaceae</taxon>
        <taxon>Amycolatopsis</taxon>
    </lineage>
</organism>
<evidence type="ECO:0000313" key="4">
    <source>
        <dbReference type="Proteomes" id="UP000580861"/>
    </source>
</evidence>
<gene>
    <name evidence="3" type="ORF">HDA45_000504</name>
</gene>
<evidence type="ECO:0000256" key="2">
    <source>
        <dbReference type="ARBA" id="ARBA00022801"/>
    </source>
</evidence>
<dbReference type="AlphaFoldDB" id="A0A841ATV3"/>